<evidence type="ECO:0000256" key="5">
    <source>
        <dbReference type="ARBA" id="ARBA00038359"/>
    </source>
</evidence>
<dbReference type="InterPro" id="IPR049326">
    <property type="entry name" value="Rhodopsin_dom_fungi"/>
</dbReference>
<organism evidence="9 10">
    <name type="scientific">Botryosphaeria dothidea</name>
    <dbReference type="NCBI Taxonomy" id="55169"/>
    <lineage>
        <taxon>Eukaryota</taxon>
        <taxon>Fungi</taxon>
        <taxon>Dikarya</taxon>
        <taxon>Ascomycota</taxon>
        <taxon>Pezizomycotina</taxon>
        <taxon>Dothideomycetes</taxon>
        <taxon>Dothideomycetes incertae sedis</taxon>
        <taxon>Botryosphaeriales</taxon>
        <taxon>Botryosphaeriaceae</taxon>
        <taxon>Botryosphaeria</taxon>
    </lineage>
</organism>
<dbReference type="Pfam" id="PF20684">
    <property type="entry name" value="Fung_rhodopsin"/>
    <property type="match status" value="1"/>
</dbReference>
<evidence type="ECO:0000256" key="3">
    <source>
        <dbReference type="ARBA" id="ARBA00022989"/>
    </source>
</evidence>
<feature type="domain" description="Rhodopsin" evidence="8">
    <location>
        <begin position="31"/>
        <end position="272"/>
    </location>
</feature>
<evidence type="ECO:0000256" key="2">
    <source>
        <dbReference type="ARBA" id="ARBA00022692"/>
    </source>
</evidence>
<name>A0A8H4IVN6_9PEZI</name>
<dbReference type="OrthoDB" id="2988756at2759"/>
<accession>A0A8H4IVN6</accession>
<dbReference type="GO" id="GO:0016020">
    <property type="term" value="C:membrane"/>
    <property type="evidence" value="ECO:0007669"/>
    <property type="project" value="UniProtKB-SubCell"/>
</dbReference>
<evidence type="ECO:0000256" key="1">
    <source>
        <dbReference type="ARBA" id="ARBA00004141"/>
    </source>
</evidence>
<keyword evidence="3 7" id="KW-1133">Transmembrane helix</keyword>
<dbReference type="EMBL" id="WWBZ02000033">
    <property type="protein sequence ID" value="KAF4307204.1"/>
    <property type="molecule type" value="Genomic_DNA"/>
</dbReference>
<keyword evidence="2 7" id="KW-0812">Transmembrane</keyword>
<feature type="transmembrane region" description="Helical" evidence="7">
    <location>
        <begin position="134"/>
        <end position="160"/>
    </location>
</feature>
<feature type="transmembrane region" description="Helical" evidence="7">
    <location>
        <begin position="101"/>
        <end position="122"/>
    </location>
</feature>
<dbReference type="Proteomes" id="UP000572817">
    <property type="component" value="Unassembled WGS sequence"/>
</dbReference>
<sequence>MASNTNVTPTSQVISETWAEAAVAISLVALRIITQAKLVGIRHLHKDDFLMMIALSLFLVMAGMAHVVSTHGDNSNLTEEWRININPAEAARKVIGSKCFVVGHVTYTGTIWTMKLCMVYFLERITRGLPAAHFIKPVIALVVGTWLVEFLVIMCTCRPFNQNWQLNPNPGPICNHESPIWYLVQVVLNIFTDAVIICIPMPMIFTAKISFYKKLHLIILLGASVFVMVAATLRVMFVFKNADPATPAIWGVRECVVAIFVTNAPQIRPLFTKKMWTGGYMDNELTHTYPGGSVELGSRAYSSTQHSYKNEYGSGKKSDTDTSSTEQIIRQPEPIADVPDFAPQYGILVKQTIDIESVEDTMGENKRRGLEFGERNV</sequence>
<evidence type="ECO:0000256" key="6">
    <source>
        <dbReference type="SAM" id="MobiDB-lite"/>
    </source>
</evidence>
<comment type="similarity">
    <text evidence="5">Belongs to the SAT4 family.</text>
</comment>
<dbReference type="PANTHER" id="PTHR33048">
    <property type="entry name" value="PTH11-LIKE INTEGRAL MEMBRANE PROTEIN (AFU_ORTHOLOGUE AFUA_5G11245)"/>
    <property type="match status" value="1"/>
</dbReference>
<evidence type="ECO:0000313" key="10">
    <source>
        <dbReference type="Proteomes" id="UP000572817"/>
    </source>
</evidence>
<evidence type="ECO:0000259" key="8">
    <source>
        <dbReference type="Pfam" id="PF20684"/>
    </source>
</evidence>
<keyword evidence="10" id="KW-1185">Reference proteome</keyword>
<keyword evidence="4 7" id="KW-0472">Membrane</keyword>
<feature type="transmembrane region" description="Helical" evidence="7">
    <location>
        <begin position="217"/>
        <end position="239"/>
    </location>
</feature>
<proteinExistence type="inferred from homology"/>
<comment type="caution">
    <text evidence="9">The sequence shown here is derived from an EMBL/GenBank/DDBJ whole genome shotgun (WGS) entry which is preliminary data.</text>
</comment>
<feature type="region of interest" description="Disordered" evidence="6">
    <location>
        <begin position="307"/>
        <end position="327"/>
    </location>
</feature>
<reference evidence="9" key="1">
    <citation type="submission" date="2020-04" db="EMBL/GenBank/DDBJ databases">
        <title>Genome Assembly and Annotation of Botryosphaeria dothidea sdau 11-99, a Latent Pathogen of Apple Fruit Ring Rot in China.</title>
        <authorList>
            <person name="Yu C."/>
            <person name="Diao Y."/>
            <person name="Lu Q."/>
            <person name="Zhao J."/>
            <person name="Cui S."/>
            <person name="Peng C."/>
            <person name="He B."/>
            <person name="Liu H."/>
        </authorList>
    </citation>
    <scope>NUCLEOTIDE SEQUENCE [LARGE SCALE GENOMIC DNA]</scope>
    <source>
        <strain evidence="9">Sdau11-99</strain>
    </source>
</reference>
<dbReference type="AlphaFoldDB" id="A0A8H4IVN6"/>
<feature type="transmembrane region" description="Helical" evidence="7">
    <location>
        <begin position="49"/>
        <end position="68"/>
    </location>
</feature>
<gene>
    <name evidence="9" type="ORF">GTA08_BOTSDO05190</name>
</gene>
<dbReference type="PANTHER" id="PTHR33048:SF105">
    <property type="match status" value="1"/>
</dbReference>
<evidence type="ECO:0000256" key="7">
    <source>
        <dbReference type="SAM" id="Phobius"/>
    </source>
</evidence>
<evidence type="ECO:0000256" key="4">
    <source>
        <dbReference type="ARBA" id="ARBA00023136"/>
    </source>
</evidence>
<evidence type="ECO:0000313" key="9">
    <source>
        <dbReference type="EMBL" id="KAF4307204.1"/>
    </source>
</evidence>
<feature type="transmembrane region" description="Helical" evidence="7">
    <location>
        <begin position="180"/>
        <end position="205"/>
    </location>
</feature>
<comment type="subcellular location">
    <subcellularLocation>
        <location evidence="1">Membrane</location>
        <topology evidence="1">Multi-pass membrane protein</topology>
    </subcellularLocation>
</comment>
<protein>
    <recommendedName>
        <fullName evidence="8">Rhodopsin domain-containing protein</fullName>
    </recommendedName>
</protein>
<dbReference type="InterPro" id="IPR052337">
    <property type="entry name" value="SAT4-like"/>
</dbReference>